<evidence type="ECO:0000256" key="1">
    <source>
        <dbReference type="SAM" id="SignalP"/>
    </source>
</evidence>
<feature type="signal peptide" evidence="1">
    <location>
        <begin position="1"/>
        <end position="16"/>
    </location>
</feature>
<dbReference type="KEGG" id="msea:METESE_06230"/>
<keyword evidence="1" id="KW-0732">Signal</keyword>
<dbReference type="EMBL" id="AP027081">
    <property type="protein sequence ID" value="BDU75665.1"/>
    <property type="molecule type" value="Genomic_DNA"/>
</dbReference>
<name>A0AA48KC27_9BACT</name>
<dbReference type="RefSeq" id="WP_243345646.1">
    <property type="nucleotide sequence ID" value="NZ_AP027081.1"/>
</dbReference>
<gene>
    <name evidence="2" type="ORF">METESE_06230</name>
</gene>
<keyword evidence="3" id="KW-1185">Reference proteome</keyword>
<evidence type="ECO:0000313" key="3">
    <source>
        <dbReference type="Proteomes" id="UP001228113"/>
    </source>
</evidence>
<dbReference type="Proteomes" id="UP001228113">
    <property type="component" value="Chromosome"/>
</dbReference>
<evidence type="ECO:0000313" key="2">
    <source>
        <dbReference type="EMBL" id="BDU75665.1"/>
    </source>
</evidence>
<accession>A0AA48KC27</accession>
<proteinExistence type="predicted"/>
<sequence>MSRALASLLLAVPLCAQVVPGASRPVCIYCGTPLPNGVHAARCPYHAPARKPSARPVEPKASLAGTLFQNLLTSLFASDPEPEAPEARAAAEAEAQAAEARQARDEAAQAAYLRMMEAYKPLDGSQGAAFKALSNARLDLKPLDGETLEARARAPFDTPAGPTPFFGDTMPLQDIQFLVNPGNDPRVVDLRKAGRLLVARLRADAPKVEAARKPQVRTPDCARLAQTLEGAVQQRAAFQRTVQASQAQVDIWEAANRAALLKAAQDGMEALTGTVLDAMSQRAEAAGRLERILEREAGRMGKEGLDVAAIRAKIQRLRALSSAGHLLDFTRSLGEWQTFLKDGVSALLAQLEGSNRELAEMFADPRLKAYFGGEAPALNALLDLTKLAASNQVVGKWVARKVPVIAGVELALKEAYNAMDWYLSFQRIAEARAINGTVLAAADAIQKRIDDTFIALEGCHPAPSPQAGGRGLPVPGAE</sequence>
<protein>
    <submittedName>
        <fullName evidence="2">Uncharacterized protein</fullName>
    </submittedName>
</protein>
<dbReference type="AlphaFoldDB" id="A0AA48KC27"/>
<reference evidence="2" key="1">
    <citation type="journal article" date="2023" name="Int. J. Syst. Evol. Microbiol.">
        <title>Mesoterricola silvestris gen. nov., sp. nov., Mesoterricola sediminis sp. nov., Geothrix oryzae sp. nov., Geothrix edaphica sp. nov., Geothrix rubra sp. nov., and Geothrix limicola sp. nov., six novel members of Acidobacteriota isolated from soils.</title>
        <authorList>
            <person name="Itoh H."/>
            <person name="Sugisawa Y."/>
            <person name="Mise K."/>
            <person name="Xu Z."/>
            <person name="Kuniyasu M."/>
            <person name="Ushijima N."/>
            <person name="Kawano K."/>
            <person name="Kobayashi E."/>
            <person name="Shiratori Y."/>
            <person name="Masuda Y."/>
            <person name="Senoo K."/>
        </authorList>
    </citation>
    <scope>NUCLEOTIDE SEQUENCE</scope>
    <source>
        <strain evidence="2">W786</strain>
    </source>
</reference>
<feature type="chain" id="PRO_5041437713" evidence="1">
    <location>
        <begin position="17"/>
        <end position="478"/>
    </location>
</feature>
<organism evidence="2 3">
    <name type="scientific">Mesoterricola sediminis</name>
    <dbReference type="NCBI Taxonomy" id="2927980"/>
    <lineage>
        <taxon>Bacteria</taxon>
        <taxon>Pseudomonadati</taxon>
        <taxon>Acidobacteriota</taxon>
        <taxon>Holophagae</taxon>
        <taxon>Holophagales</taxon>
        <taxon>Holophagaceae</taxon>
        <taxon>Mesoterricola</taxon>
    </lineage>
</organism>